<evidence type="ECO:0000313" key="5">
    <source>
        <dbReference type="Proteomes" id="UP000252792"/>
    </source>
</evidence>
<dbReference type="AlphaFoldDB" id="A0A366JDA5"/>
<feature type="domain" description="Transposase DDE" evidence="3">
    <location>
        <begin position="367"/>
        <end position="488"/>
    </location>
</feature>
<evidence type="ECO:0000259" key="3">
    <source>
        <dbReference type="Pfam" id="PF13751"/>
    </source>
</evidence>
<gene>
    <name evidence="4" type="ORF">DFP80_104187</name>
</gene>
<dbReference type="RefSeq" id="WP_113915929.1">
    <property type="nucleotide sequence ID" value="NZ_QNSE01000004.1"/>
</dbReference>
<proteinExistence type="predicted"/>
<accession>A0A366JDA5</accession>
<keyword evidence="1" id="KW-1133">Transmembrane helix</keyword>
<dbReference type="InterPro" id="IPR025668">
    <property type="entry name" value="Tnp_DDE_dom"/>
</dbReference>
<protein>
    <submittedName>
        <fullName evidence="4">Transposase</fullName>
    </submittedName>
</protein>
<name>A0A366JDA5_9GAMM</name>
<dbReference type="OrthoDB" id="9182628at2"/>
<feature type="transmembrane region" description="Helical" evidence="1">
    <location>
        <begin position="487"/>
        <end position="508"/>
    </location>
</feature>
<dbReference type="PANTHER" id="PTHR33408:SF4">
    <property type="entry name" value="TRANSPOSASE DDE DOMAIN-CONTAINING PROTEIN"/>
    <property type="match status" value="1"/>
</dbReference>
<dbReference type="Proteomes" id="UP000252792">
    <property type="component" value="Unassembled WGS sequence"/>
</dbReference>
<sequence length="525" mass="59657">MTSNSRLKAHREKQFDLFSERSNAKQKKTTRLQNRVVFVDPDPNDLYLGMTTLKDHLKELKQTSPLIIRSFLSELDWSSFIESYKPGGAPPYAPWSMLGLILYGLMNGQSSLRQLENLARLDLGGMWVSGGIYPDHATIGRFILVHQERLSVEFFEAVTRSILEKTGSKTHSVAGDGTVIEAACSRYRLLKKEAMAERALSLEKAAKANSENLKKQRKSEQANEANNLLKTRIEAREAKGRSSNGISINPLEPEAVVQPQKHSGYSASYKPSVLANEYRIVVAQTIHPSAEVSVIPELLDQCVSLSGETPNELMLDAGYFCDQIVKESLEREISLLCPEGNDGGRPKQYRRYPKSQFIYNELENHYLCPAGHEMRPISFYKGTDKYKGYVLYGTPNCKTCPLKEKCTKSQNGRQVKRYPSDEMKDALRQVMLQPKAQQRFKYRKAMVEPVFSVLRGVHGLTRFKRNGLKAVKLEFALHILAYNLSRLIALLAILSSFCLILILMYEVLVRKDHYQIKLWNYQFTG</sequence>
<feature type="domain" description="Transposase InsH N-terminal" evidence="2">
    <location>
        <begin position="69"/>
        <end position="142"/>
    </location>
</feature>
<dbReference type="InterPro" id="IPR008490">
    <property type="entry name" value="Transposase_InsH_N"/>
</dbReference>
<dbReference type="Pfam" id="PF05598">
    <property type="entry name" value="DUF772"/>
    <property type="match status" value="1"/>
</dbReference>
<keyword evidence="5" id="KW-1185">Reference proteome</keyword>
<comment type="caution">
    <text evidence="4">The sequence shown here is derived from an EMBL/GenBank/DDBJ whole genome shotgun (WGS) entry which is preliminary data.</text>
</comment>
<evidence type="ECO:0000259" key="2">
    <source>
        <dbReference type="Pfam" id="PF05598"/>
    </source>
</evidence>
<organism evidence="4 5">
    <name type="scientific">Marinomonas rhizomae</name>
    <dbReference type="NCBI Taxonomy" id="491948"/>
    <lineage>
        <taxon>Bacteria</taxon>
        <taxon>Pseudomonadati</taxon>
        <taxon>Pseudomonadota</taxon>
        <taxon>Gammaproteobacteria</taxon>
        <taxon>Oceanospirillales</taxon>
        <taxon>Oceanospirillaceae</taxon>
        <taxon>Marinomonas</taxon>
    </lineage>
</organism>
<dbReference type="Pfam" id="PF13751">
    <property type="entry name" value="DDE_Tnp_1_6"/>
    <property type="match status" value="1"/>
</dbReference>
<evidence type="ECO:0000313" key="4">
    <source>
        <dbReference type="EMBL" id="RBP84284.1"/>
    </source>
</evidence>
<keyword evidence="1" id="KW-0812">Transmembrane</keyword>
<keyword evidence="1" id="KW-0472">Membrane</keyword>
<evidence type="ECO:0000256" key="1">
    <source>
        <dbReference type="SAM" id="Phobius"/>
    </source>
</evidence>
<dbReference type="PANTHER" id="PTHR33408">
    <property type="entry name" value="TRANSPOSASE"/>
    <property type="match status" value="1"/>
</dbReference>
<dbReference type="EMBL" id="QNSE01000004">
    <property type="protein sequence ID" value="RBP84284.1"/>
    <property type="molecule type" value="Genomic_DNA"/>
</dbReference>
<reference evidence="4 5" key="1">
    <citation type="submission" date="2018-06" db="EMBL/GenBank/DDBJ databases">
        <title>Genomic Encyclopedia of Type Strains, Phase III (KMG-III): the genomes of soil and plant-associated and newly described type strains.</title>
        <authorList>
            <person name="Whitman W."/>
        </authorList>
    </citation>
    <scope>NUCLEOTIDE SEQUENCE [LARGE SCALE GENOMIC DNA]</scope>
    <source>
        <strain evidence="4 5">CECT 7377</strain>
    </source>
</reference>